<dbReference type="EMBL" id="JAQAGZ010000003">
    <property type="protein sequence ID" value="MCZ8511877.1"/>
    <property type="molecule type" value="Genomic_DNA"/>
</dbReference>
<feature type="transmembrane region" description="Helical" evidence="1">
    <location>
        <begin position="15"/>
        <end position="35"/>
    </location>
</feature>
<reference evidence="2 3" key="1">
    <citation type="submission" date="2022-12" db="EMBL/GenBank/DDBJ databases">
        <title>Draft genome sequence of Paenibacillus sp. dW9.</title>
        <authorList>
            <person name="Choi E.-W."/>
            <person name="Kim D.-U."/>
        </authorList>
    </citation>
    <scope>NUCLEOTIDE SEQUENCE [LARGE SCALE GENOMIC DNA]</scope>
    <source>
        <strain evidence="3">dW9</strain>
    </source>
</reference>
<feature type="transmembrane region" description="Helical" evidence="1">
    <location>
        <begin position="407"/>
        <end position="430"/>
    </location>
</feature>
<feature type="transmembrane region" description="Helical" evidence="1">
    <location>
        <begin position="306"/>
        <end position="331"/>
    </location>
</feature>
<gene>
    <name evidence="2" type="ORF">O9H85_05460</name>
</gene>
<evidence type="ECO:0000313" key="2">
    <source>
        <dbReference type="EMBL" id="MCZ8511877.1"/>
    </source>
</evidence>
<feature type="transmembrane region" description="Helical" evidence="1">
    <location>
        <begin position="160"/>
        <end position="181"/>
    </location>
</feature>
<feature type="transmembrane region" description="Helical" evidence="1">
    <location>
        <begin position="383"/>
        <end position="401"/>
    </location>
</feature>
<sequence>MSTTDSDQLTFRRMLAFFIPLGFSASLVSISHVIINSTLARSANPEWLIATYALPMSIMAVTERPALLLRQTCSVLVRDQTSFRAMARLTFYVLGTIFLMDMLIGYSPLGPAVFTGWFGAGAEMVHPMLHVYRVLMLVTVFSGIRCVFHGILISHMQTKWLTIGMGIRLFGMYLLSLYFIYSDQVTSGMVGAFIFLFGMMIEAGVSWREGRKLLLRALPEKLPSHPMEKPEQIFAFYKPMLYSSFLAVVTEPSINAFLANTSGVQLAVASFAIAAGLTELVQSFFSYIHQIVLNFYYKDARKVKRFILMLAPIPGLLIAFFVYTPFGPWFLTRMMSLNDRLMMECLSAMRVFMLLTFIFPVLDSLNGWLMLKNETRVFVWSQLSNVVTVLVTLSCCIALIPDWNAQIGALAQSLGAAAELTMAGFAVFRISGFGKNGFLRSSGSCSKKRSAGHSL</sequence>
<keyword evidence="1" id="KW-1133">Transmembrane helix</keyword>
<feature type="transmembrane region" description="Helical" evidence="1">
    <location>
        <begin position="187"/>
        <end position="207"/>
    </location>
</feature>
<evidence type="ECO:0000313" key="3">
    <source>
        <dbReference type="Proteomes" id="UP001527882"/>
    </source>
</evidence>
<feature type="transmembrane region" description="Helical" evidence="1">
    <location>
        <begin position="89"/>
        <end position="109"/>
    </location>
</feature>
<feature type="transmembrane region" description="Helical" evidence="1">
    <location>
        <begin position="129"/>
        <end position="148"/>
    </location>
</feature>
<keyword evidence="1" id="KW-0812">Transmembrane</keyword>
<name>A0ABT4Q4T2_9BACL</name>
<evidence type="ECO:0000256" key="1">
    <source>
        <dbReference type="SAM" id="Phobius"/>
    </source>
</evidence>
<feature type="transmembrane region" description="Helical" evidence="1">
    <location>
        <begin position="47"/>
        <end position="69"/>
    </location>
</feature>
<proteinExistence type="predicted"/>
<protein>
    <submittedName>
        <fullName evidence="2">Multi antimicrobial extrusion protein MatE</fullName>
    </submittedName>
</protein>
<dbReference type="RefSeq" id="WP_269880275.1">
    <property type="nucleotide sequence ID" value="NZ_JAQAGZ010000003.1"/>
</dbReference>
<organism evidence="2 3">
    <name type="scientific">Paenibacillus gyeongsangnamensis</name>
    <dbReference type="NCBI Taxonomy" id="3388067"/>
    <lineage>
        <taxon>Bacteria</taxon>
        <taxon>Bacillati</taxon>
        <taxon>Bacillota</taxon>
        <taxon>Bacilli</taxon>
        <taxon>Bacillales</taxon>
        <taxon>Paenibacillaceae</taxon>
        <taxon>Paenibacillus</taxon>
    </lineage>
</organism>
<comment type="caution">
    <text evidence="2">The sequence shown here is derived from an EMBL/GenBank/DDBJ whole genome shotgun (WGS) entry which is preliminary data.</text>
</comment>
<feature type="transmembrane region" description="Helical" evidence="1">
    <location>
        <begin position="351"/>
        <end position="371"/>
    </location>
</feature>
<keyword evidence="1" id="KW-0472">Membrane</keyword>
<dbReference type="Proteomes" id="UP001527882">
    <property type="component" value="Unassembled WGS sequence"/>
</dbReference>
<keyword evidence="3" id="KW-1185">Reference proteome</keyword>
<accession>A0ABT4Q4T2</accession>